<keyword evidence="2" id="KW-1185">Reference proteome</keyword>
<reference evidence="3" key="1">
    <citation type="submission" date="2016-11" db="UniProtKB">
        <authorList>
            <consortium name="WormBaseParasite"/>
        </authorList>
    </citation>
    <scope>IDENTIFICATION</scope>
</reference>
<feature type="compositionally biased region" description="Polar residues" evidence="1">
    <location>
        <begin position="55"/>
        <end position="64"/>
    </location>
</feature>
<feature type="region of interest" description="Disordered" evidence="1">
    <location>
        <begin position="36"/>
        <end position="73"/>
    </location>
</feature>
<accession>A0A1I7XXJ7</accession>
<protein>
    <submittedName>
        <fullName evidence="3">Secreted protein</fullName>
    </submittedName>
</protein>
<organism evidence="2 3">
    <name type="scientific">Steinernema glaseri</name>
    <dbReference type="NCBI Taxonomy" id="37863"/>
    <lineage>
        <taxon>Eukaryota</taxon>
        <taxon>Metazoa</taxon>
        <taxon>Ecdysozoa</taxon>
        <taxon>Nematoda</taxon>
        <taxon>Chromadorea</taxon>
        <taxon>Rhabditida</taxon>
        <taxon>Tylenchina</taxon>
        <taxon>Panagrolaimomorpha</taxon>
        <taxon>Strongyloidoidea</taxon>
        <taxon>Steinernematidae</taxon>
        <taxon>Steinernema</taxon>
    </lineage>
</organism>
<proteinExistence type="predicted"/>
<name>A0A1I7XXJ7_9BILA</name>
<evidence type="ECO:0000256" key="1">
    <source>
        <dbReference type="SAM" id="MobiDB-lite"/>
    </source>
</evidence>
<sequence length="73" mass="8123">MIRRSMSSARGEPPGFSLLDFMLYSLLCNKLSPTLSRAQGEHANPRRSHPGRFQSHPNPSQSVFASCLHRLGT</sequence>
<dbReference type="WBParaSite" id="L893_g10324.t1">
    <property type="protein sequence ID" value="L893_g10324.t1"/>
    <property type="gene ID" value="L893_g10324"/>
</dbReference>
<evidence type="ECO:0000313" key="2">
    <source>
        <dbReference type="Proteomes" id="UP000095287"/>
    </source>
</evidence>
<dbReference type="AlphaFoldDB" id="A0A1I7XXJ7"/>
<evidence type="ECO:0000313" key="3">
    <source>
        <dbReference type="WBParaSite" id="L893_g10324.t1"/>
    </source>
</evidence>
<dbReference type="Proteomes" id="UP000095287">
    <property type="component" value="Unplaced"/>
</dbReference>